<keyword evidence="5 13" id="KW-0349">Heme</keyword>
<evidence type="ECO:0000256" key="5">
    <source>
        <dbReference type="ARBA" id="ARBA00022617"/>
    </source>
</evidence>
<dbReference type="GO" id="GO:0005506">
    <property type="term" value="F:iron ion binding"/>
    <property type="evidence" value="ECO:0007669"/>
    <property type="project" value="InterPro"/>
</dbReference>
<dbReference type="PANTHER" id="PTHR46300">
    <property type="entry name" value="P450, PUTATIVE (EUROFUNG)-RELATED-RELATED"/>
    <property type="match status" value="1"/>
</dbReference>
<dbReference type="InterPro" id="IPR050364">
    <property type="entry name" value="Cytochrome_P450_fung"/>
</dbReference>
<keyword evidence="16" id="KW-1185">Reference proteome</keyword>
<evidence type="ECO:0000256" key="11">
    <source>
        <dbReference type="ARBA" id="ARBA00023033"/>
    </source>
</evidence>
<evidence type="ECO:0000256" key="12">
    <source>
        <dbReference type="ARBA" id="ARBA00023136"/>
    </source>
</evidence>
<protein>
    <recommendedName>
        <fullName evidence="17">Cytochrome P450</fullName>
    </recommendedName>
</protein>
<keyword evidence="12" id="KW-0472">Membrane</keyword>
<comment type="pathway">
    <text evidence="3">Secondary metabolite biosynthesis.</text>
</comment>
<feature type="binding site" description="axial binding residue" evidence="13">
    <location>
        <position position="390"/>
    </location>
    <ligand>
        <name>heme</name>
        <dbReference type="ChEBI" id="CHEBI:30413"/>
    </ligand>
    <ligandPart>
        <name>Fe</name>
        <dbReference type="ChEBI" id="CHEBI:18248"/>
    </ligandPart>
</feature>
<organism evidence="15 16">
    <name type="scientific">Meripilus lineatus</name>
    <dbReference type="NCBI Taxonomy" id="2056292"/>
    <lineage>
        <taxon>Eukaryota</taxon>
        <taxon>Fungi</taxon>
        <taxon>Dikarya</taxon>
        <taxon>Basidiomycota</taxon>
        <taxon>Agaricomycotina</taxon>
        <taxon>Agaricomycetes</taxon>
        <taxon>Polyporales</taxon>
        <taxon>Meripilaceae</taxon>
        <taxon>Meripilus</taxon>
    </lineage>
</organism>
<keyword evidence="11 14" id="KW-0503">Monooxygenase</keyword>
<dbReference type="SUPFAM" id="SSF48264">
    <property type="entry name" value="Cytochrome P450"/>
    <property type="match status" value="1"/>
</dbReference>
<evidence type="ECO:0000256" key="2">
    <source>
        <dbReference type="ARBA" id="ARBA00004370"/>
    </source>
</evidence>
<dbReference type="Pfam" id="PF00067">
    <property type="entry name" value="p450"/>
    <property type="match status" value="1"/>
</dbReference>
<keyword evidence="8" id="KW-1133">Transmembrane helix</keyword>
<reference evidence="15" key="1">
    <citation type="submission" date="2022-07" db="EMBL/GenBank/DDBJ databases">
        <title>Genome Sequence of Physisporinus lineatus.</title>
        <authorList>
            <person name="Buettner E."/>
        </authorList>
    </citation>
    <scope>NUCLEOTIDE SEQUENCE</scope>
    <source>
        <strain evidence="15">VT162</strain>
    </source>
</reference>
<keyword evidence="7 13" id="KW-0479">Metal-binding</keyword>
<dbReference type="PRINTS" id="PR00385">
    <property type="entry name" value="P450"/>
</dbReference>
<dbReference type="InterPro" id="IPR001128">
    <property type="entry name" value="Cyt_P450"/>
</dbReference>
<proteinExistence type="inferred from homology"/>
<comment type="subcellular location">
    <subcellularLocation>
        <location evidence="2">Membrane</location>
    </subcellularLocation>
</comment>
<keyword evidence="10 13" id="KW-0408">Iron</keyword>
<evidence type="ECO:0000256" key="14">
    <source>
        <dbReference type="RuleBase" id="RU000461"/>
    </source>
</evidence>
<keyword evidence="6" id="KW-0812">Transmembrane</keyword>
<accession>A0AAD5V4J2</accession>
<sequence length="457" mass="52036">MNDQHLTFHKWSKTFGDVIGLRVLQKSIVVLNSEEAARDLLEKRSVIYSDRPRFPMLEVMGWTSGSLVFLRYSREFHETRKIFQNQLSRQACLVYQENQARQAFILAQNLLRCPEGLEAHLQRFASSVIMEIAYGHHITSEDDPFLRMAEKINELTAGVGPQGSNIVDLFPILQKLPEWFPGAWFIRYAKETYPTYRHMRSYGFDEVRKEMANGTAKPSFVSLNLETLAREGSENEYELERLKASAFSLYGAGTETTSSAVHTLVLALLLHPQAQRKAQEEIDQVVGSGRLPDFGDRESLPFVECLMYEALRWHPPAPLGVPHQLMEDDVYKGMFIPKGTTIIANIRSMTLDEKLYRDPDTFFPERLLPQPAGFGEPYPDCVFGFGRRVCPGRHLAEASIWIVLATLLAVFDIRPIKDEYGNDALPPEEFHTALTTHPAPFKCSIRPRSDKAKSLLL</sequence>
<evidence type="ECO:0000256" key="13">
    <source>
        <dbReference type="PIRSR" id="PIRSR602401-1"/>
    </source>
</evidence>
<name>A0AAD5V4J2_9APHY</name>
<dbReference type="GO" id="GO:0004497">
    <property type="term" value="F:monooxygenase activity"/>
    <property type="evidence" value="ECO:0007669"/>
    <property type="project" value="UniProtKB-KW"/>
</dbReference>
<comment type="similarity">
    <text evidence="4 14">Belongs to the cytochrome P450 family.</text>
</comment>
<dbReference type="GO" id="GO:0016705">
    <property type="term" value="F:oxidoreductase activity, acting on paired donors, with incorporation or reduction of molecular oxygen"/>
    <property type="evidence" value="ECO:0007669"/>
    <property type="project" value="InterPro"/>
</dbReference>
<dbReference type="PROSITE" id="PS00086">
    <property type="entry name" value="CYTOCHROME_P450"/>
    <property type="match status" value="1"/>
</dbReference>
<evidence type="ECO:0000256" key="10">
    <source>
        <dbReference type="ARBA" id="ARBA00023004"/>
    </source>
</evidence>
<gene>
    <name evidence="15" type="ORF">NLI96_g4624</name>
</gene>
<keyword evidence="9 14" id="KW-0560">Oxidoreductase</keyword>
<evidence type="ECO:0000313" key="16">
    <source>
        <dbReference type="Proteomes" id="UP001212997"/>
    </source>
</evidence>
<dbReference type="InterPro" id="IPR017972">
    <property type="entry name" value="Cyt_P450_CS"/>
</dbReference>
<dbReference type="CDD" id="cd11065">
    <property type="entry name" value="CYP64-like"/>
    <property type="match status" value="1"/>
</dbReference>
<dbReference type="GO" id="GO:0020037">
    <property type="term" value="F:heme binding"/>
    <property type="evidence" value="ECO:0007669"/>
    <property type="project" value="InterPro"/>
</dbReference>
<dbReference type="InterPro" id="IPR036396">
    <property type="entry name" value="Cyt_P450_sf"/>
</dbReference>
<evidence type="ECO:0000256" key="9">
    <source>
        <dbReference type="ARBA" id="ARBA00023002"/>
    </source>
</evidence>
<dbReference type="Gene3D" id="1.10.630.10">
    <property type="entry name" value="Cytochrome P450"/>
    <property type="match status" value="1"/>
</dbReference>
<dbReference type="PRINTS" id="PR00463">
    <property type="entry name" value="EP450I"/>
</dbReference>
<dbReference type="EMBL" id="JANAWD010000138">
    <property type="protein sequence ID" value="KAJ3485906.1"/>
    <property type="molecule type" value="Genomic_DNA"/>
</dbReference>
<comment type="caution">
    <text evidence="15">The sequence shown here is derived from an EMBL/GenBank/DDBJ whole genome shotgun (WGS) entry which is preliminary data.</text>
</comment>
<dbReference type="Proteomes" id="UP001212997">
    <property type="component" value="Unassembled WGS sequence"/>
</dbReference>
<evidence type="ECO:0000313" key="15">
    <source>
        <dbReference type="EMBL" id="KAJ3485906.1"/>
    </source>
</evidence>
<dbReference type="AlphaFoldDB" id="A0AAD5V4J2"/>
<comment type="cofactor">
    <cofactor evidence="1 13">
        <name>heme</name>
        <dbReference type="ChEBI" id="CHEBI:30413"/>
    </cofactor>
</comment>
<evidence type="ECO:0000256" key="1">
    <source>
        <dbReference type="ARBA" id="ARBA00001971"/>
    </source>
</evidence>
<evidence type="ECO:0000256" key="4">
    <source>
        <dbReference type="ARBA" id="ARBA00010617"/>
    </source>
</evidence>
<evidence type="ECO:0000256" key="3">
    <source>
        <dbReference type="ARBA" id="ARBA00005179"/>
    </source>
</evidence>
<dbReference type="InterPro" id="IPR002401">
    <property type="entry name" value="Cyt_P450_E_grp-I"/>
</dbReference>
<evidence type="ECO:0000256" key="7">
    <source>
        <dbReference type="ARBA" id="ARBA00022723"/>
    </source>
</evidence>
<evidence type="ECO:0000256" key="6">
    <source>
        <dbReference type="ARBA" id="ARBA00022692"/>
    </source>
</evidence>
<evidence type="ECO:0000256" key="8">
    <source>
        <dbReference type="ARBA" id="ARBA00022989"/>
    </source>
</evidence>
<dbReference type="PANTHER" id="PTHR46300:SF5">
    <property type="entry name" value="CYTOCHROME P450"/>
    <property type="match status" value="1"/>
</dbReference>
<evidence type="ECO:0008006" key="17">
    <source>
        <dbReference type="Google" id="ProtNLM"/>
    </source>
</evidence>
<dbReference type="GO" id="GO:0016020">
    <property type="term" value="C:membrane"/>
    <property type="evidence" value="ECO:0007669"/>
    <property type="project" value="UniProtKB-SubCell"/>
</dbReference>